<keyword evidence="3" id="KW-1185">Reference proteome</keyword>
<dbReference type="RefSeq" id="WP_109253368.1">
    <property type="nucleotide sequence ID" value="NZ_QEXV01000004.1"/>
</dbReference>
<name>A0A2U2BT08_9PROT</name>
<dbReference type="Proteomes" id="UP000245168">
    <property type="component" value="Unassembled WGS sequence"/>
</dbReference>
<organism evidence="2 3">
    <name type="scientific">Marinicauda salina</name>
    <dbReference type="NCBI Taxonomy" id="2135793"/>
    <lineage>
        <taxon>Bacteria</taxon>
        <taxon>Pseudomonadati</taxon>
        <taxon>Pseudomonadota</taxon>
        <taxon>Alphaproteobacteria</taxon>
        <taxon>Maricaulales</taxon>
        <taxon>Maricaulaceae</taxon>
        <taxon>Marinicauda</taxon>
    </lineage>
</organism>
<dbReference type="Gene3D" id="6.10.250.2410">
    <property type="match status" value="1"/>
</dbReference>
<proteinExistence type="predicted"/>
<evidence type="ECO:0000313" key="3">
    <source>
        <dbReference type="Proteomes" id="UP000245168"/>
    </source>
</evidence>
<dbReference type="PANTHER" id="PTHR33969:SF2">
    <property type="entry name" value="SEGREGATION AND CONDENSATION PROTEIN A"/>
    <property type="match status" value="1"/>
</dbReference>
<dbReference type="OrthoDB" id="9793741at2"/>
<dbReference type="Pfam" id="PF02616">
    <property type="entry name" value="SMC_ScpA"/>
    <property type="match status" value="1"/>
</dbReference>
<dbReference type="InterPro" id="IPR003768">
    <property type="entry name" value="ScpA"/>
</dbReference>
<evidence type="ECO:0000256" key="1">
    <source>
        <dbReference type="ARBA" id="ARBA00044777"/>
    </source>
</evidence>
<accession>A0A2U2BT08</accession>
<reference evidence="3" key="1">
    <citation type="submission" date="2018-05" db="EMBL/GenBank/DDBJ databases">
        <authorList>
            <person name="Liu B.-T."/>
        </authorList>
    </citation>
    <scope>NUCLEOTIDE SEQUENCE [LARGE SCALE GENOMIC DNA]</scope>
    <source>
        <strain evidence="3">WD6-1</strain>
    </source>
</reference>
<dbReference type="AlphaFoldDB" id="A0A2U2BT08"/>
<gene>
    <name evidence="2" type="ORF">DDZ18_10630</name>
</gene>
<dbReference type="PANTHER" id="PTHR33969">
    <property type="entry name" value="SEGREGATION AND CONDENSATION PROTEIN A"/>
    <property type="match status" value="1"/>
</dbReference>
<dbReference type="EMBL" id="QEXV01000004">
    <property type="protein sequence ID" value="PWE17144.1"/>
    <property type="molecule type" value="Genomic_DNA"/>
</dbReference>
<sequence length="271" mass="30173">MSDLFEENEAFDAARDAAESGEALIVDIEGWEGPLHLLLALARKNKVDLAQISILALAEQYLAFIEEARGRRLDIAAEYLVMASWLAYLKSRLLLPKPRPADDEPEPEQMAAALAFRLVRLDAMRAAGEALFARALKGRDVFDRGAPEGVRAITTPKYDVELYDLLKAYAARREKEAFATYRPEAPKVYGLEEARRRLSTIAHRLGAWTRLDALLPDDEELGEDAPPRASVTASSLLAALEITKDGEAQMRQEETFAPIWMRGTEDEETAS</sequence>
<comment type="caution">
    <text evidence="2">The sequence shown here is derived from an EMBL/GenBank/DDBJ whole genome shotgun (WGS) entry which is preliminary data.</text>
</comment>
<evidence type="ECO:0000313" key="2">
    <source>
        <dbReference type="EMBL" id="PWE17144.1"/>
    </source>
</evidence>
<protein>
    <recommendedName>
        <fullName evidence="1">Segregation and condensation protein A</fullName>
    </recommendedName>
</protein>